<reference evidence="10" key="1">
    <citation type="submission" date="2020-09" db="EMBL/GenBank/DDBJ databases">
        <title>A novel bacterium of genus Hazenella, isolated from South China Sea.</title>
        <authorList>
            <person name="Huang H."/>
            <person name="Mo K."/>
            <person name="Hu Y."/>
        </authorList>
    </citation>
    <scope>NUCLEOTIDE SEQUENCE</scope>
    <source>
        <strain evidence="10">IB182357</strain>
    </source>
</reference>
<dbReference type="PANTHER" id="PTHR30255:SF2">
    <property type="entry name" value="SINGLE-STRANDED-DNA-SPECIFIC EXONUCLEASE RECJ"/>
    <property type="match status" value="1"/>
</dbReference>
<organism evidence="10 11">
    <name type="scientific">Polycladospora coralii</name>
    <dbReference type="NCBI Taxonomy" id="2771432"/>
    <lineage>
        <taxon>Bacteria</taxon>
        <taxon>Bacillati</taxon>
        <taxon>Bacillota</taxon>
        <taxon>Bacilli</taxon>
        <taxon>Bacillales</taxon>
        <taxon>Thermoactinomycetaceae</taxon>
        <taxon>Polycladospora</taxon>
    </lineage>
</organism>
<dbReference type="GO" id="GO:0006310">
    <property type="term" value="P:DNA recombination"/>
    <property type="evidence" value="ECO:0007669"/>
    <property type="project" value="InterPro"/>
</dbReference>
<dbReference type="AlphaFoldDB" id="A0A926N677"/>
<evidence type="ECO:0000259" key="9">
    <source>
        <dbReference type="Pfam" id="PF17768"/>
    </source>
</evidence>
<dbReference type="RefSeq" id="WP_191138357.1">
    <property type="nucleotide sequence ID" value="NZ_JACXAG020000001.1"/>
</dbReference>
<evidence type="ECO:0000256" key="3">
    <source>
        <dbReference type="ARBA" id="ARBA00022722"/>
    </source>
</evidence>
<dbReference type="Pfam" id="PF10141">
    <property type="entry name" value="ssDNA-exonuc_C"/>
    <property type="match status" value="1"/>
</dbReference>
<dbReference type="InterPro" id="IPR001667">
    <property type="entry name" value="DDH_dom"/>
</dbReference>
<dbReference type="GO" id="GO:0006281">
    <property type="term" value="P:DNA repair"/>
    <property type="evidence" value="ECO:0007669"/>
    <property type="project" value="InterPro"/>
</dbReference>
<dbReference type="InterPro" id="IPR018779">
    <property type="entry name" value="RecJ_C"/>
</dbReference>
<evidence type="ECO:0000313" key="10">
    <source>
        <dbReference type="EMBL" id="MBD1371711.1"/>
    </source>
</evidence>
<evidence type="ECO:0000259" key="8">
    <source>
        <dbReference type="Pfam" id="PF10141"/>
    </source>
</evidence>
<feature type="domain" description="Single-stranded-DNA-specific exonuclease RecJ C-terminal" evidence="8">
    <location>
        <begin position="566"/>
        <end position="765"/>
    </location>
</feature>
<keyword evidence="5 10" id="KW-0269">Exonuclease</keyword>
<dbReference type="Gene3D" id="3.90.1640.30">
    <property type="match status" value="1"/>
</dbReference>
<dbReference type="Gene3D" id="3.10.310.30">
    <property type="match status" value="1"/>
</dbReference>
<comment type="similarity">
    <text evidence="1">Belongs to the RecJ family.</text>
</comment>
<dbReference type="SUPFAM" id="SSF64182">
    <property type="entry name" value="DHH phosphoesterases"/>
    <property type="match status" value="1"/>
</dbReference>
<gene>
    <name evidence="10" type="primary">recJ</name>
    <name evidence="10" type="ORF">IC620_04975</name>
</gene>
<evidence type="ECO:0000313" key="11">
    <source>
        <dbReference type="Proteomes" id="UP000661691"/>
    </source>
</evidence>
<proteinExistence type="inferred from homology"/>
<accession>A0A926N677</accession>
<feature type="domain" description="DDH" evidence="6">
    <location>
        <begin position="82"/>
        <end position="226"/>
    </location>
</feature>
<dbReference type="GO" id="GO:0003676">
    <property type="term" value="F:nucleic acid binding"/>
    <property type="evidence" value="ECO:0007669"/>
    <property type="project" value="InterPro"/>
</dbReference>
<dbReference type="InterPro" id="IPR004610">
    <property type="entry name" value="RecJ"/>
</dbReference>
<keyword evidence="3" id="KW-0540">Nuclease</keyword>
<dbReference type="EMBL" id="JACXAH010000005">
    <property type="protein sequence ID" value="MBD1371711.1"/>
    <property type="molecule type" value="Genomic_DNA"/>
</dbReference>
<dbReference type="Pfam" id="PF17768">
    <property type="entry name" value="RecJ_OB"/>
    <property type="match status" value="1"/>
</dbReference>
<evidence type="ECO:0000256" key="2">
    <source>
        <dbReference type="ARBA" id="ARBA00019841"/>
    </source>
</evidence>
<feature type="domain" description="DHHA1" evidence="7">
    <location>
        <begin position="344"/>
        <end position="429"/>
    </location>
</feature>
<keyword evidence="11" id="KW-1185">Reference proteome</keyword>
<evidence type="ECO:0000259" key="7">
    <source>
        <dbReference type="Pfam" id="PF02272"/>
    </source>
</evidence>
<sequence>MLHGKSRWTEPAIEEACLNQLVSELEIHPTVAKMLIRRGIRTTEKADRFLRPQLEDLHDPFLLDGMEIAVERVQQALIEDENILIYGDYDVDGVSSTSLMIKLFQLLGKDVDFYIPNRFTEGYGLHKEALKQAKEKGYHLIITVDTGISAVEEARYAKEIGLDLIITDHHEPPAILPDAYTIINPKKQSCKYPYDMLAGVGVAFKFATALLEYPPIEFLDLVALGTISDLVPLLDENRIFATWGLKQMNMKANLGLNALVEVAGIEQDINATHVGFSIGPRINASGRLDQATEAVTLLTTENIEEARSIANHLDQLNRHRQDLVNQTTEAAIEQIESDPEKHEKVIVVADESWHVGVIGIVASRLVEKYYRPVLVLGIDEKTGIAKGSARSIAGFNLYQALTACSERFVSYGGHEMAAGMSIPRNELEPLQIELSTLASKWLLPEDWISKIVADDSLNIDQIDLALIDLFQSLSPFGMGNPTPVFQLHLSKVARIQLLGKDKSHIKLYLEKEGNHLEAIGFRMSELANEMAPQVHVNVMGELQVNEWNGRRNPQMIIRDLKVPHLQIFDWRGNANRHIDFEHQVAYIYSEPSTIPDEIRTKKQIMLIDWYSEQIETVMPRHVVLLDSPPTMNHFERLMAACEHVERLFFAYGDASFDDVLVRIPKREEFGRLFQILKSGTGPIIFPKHLPALVRATGLKPKVITFMLQVFEELGFIIIKQGRLEWLTASTKKDLSESQIFKQQLDRQEVRERLVYSSYRELCNYLYTNYTFKWHLGGNETDELQG</sequence>
<dbReference type="InterPro" id="IPR003156">
    <property type="entry name" value="DHHA1_dom"/>
</dbReference>
<dbReference type="Pfam" id="PF01368">
    <property type="entry name" value="DHH"/>
    <property type="match status" value="1"/>
</dbReference>
<feature type="domain" description="RecJ OB" evidence="9">
    <location>
        <begin position="454"/>
        <end position="559"/>
    </location>
</feature>
<comment type="caution">
    <text evidence="10">The sequence shown here is derived from an EMBL/GenBank/DDBJ whole genome shotgun (WGS) entry which is preliminary data.</text>
</comment>
<dbReference type="InterPro" id="IPR041122">
    <property type="entry name" value="RecJ_OB"/>
</dbReference>
<dbReference type="Proteomes" id="UP000661691">
    <property type="component" value="Unassembled WGS sequence"/>
</dbReference>
<protein>
    <recommendedName>
        <fullName evidence="2">Single-stranded-DNA-specific exonuclease RecJ</fullName>
    </recommendedName>
</protein>
<evidence type="ECO:0000256" key="1">
    <source>
        <dbReference type="ARBA" id="ARBA00005915"/>
    </source>
</evidence>
<evidence type="ECO:0000259" key="6">
    <source>
        <dbReference type="Pfam" id="PF01368"/>
    </source>
</evidence>
<name>A0A926N677_9BACL</name>
<evidence type="ECO:0000256" key="5">
    <source>
        <dbReference type="ARBA" id="ARBA00022839"/>
    </source>
</evidence>
<dbReference type="NCBIfam" id="TIGR00644">
    <property type="entry name" value="recJ"/>
    <property type="match status" value="1"/>
</dbReference>
<dbReference type="Pfam" id="PF02272">
    <property type="entry name" value="DHHA1"/>
    <property type="match status" value="1"/>
</dbReference>
<dbReference type="InterPro" id="IPR038763">
    <property type="entry name" value="DHH_sf"/>
</dbReference>
<dbReference type="InterPro" id="IPR051673">
    <property type="entry name" value="SSDNA_exonuclease_RecJ"/>
</dbReference>
<dbReference type="GO" id="GO:0008409">
    <property type="term" value="F:5'-3' exonuclease activity"/>
    <property type="evidence" value="ECO:0007669"/>
    <property type="project" value="InterPro"/>
</dbReference>
<keyword evidence="4" id="KW-0378">Hydrolase</keyword>
<evidence type="ECO:0000256" key="4">
    <source>
        <dbReference type="ARBA" id="ARBA00022801"/>
    </source>
</evidence>
<dbReference type="PANTHER" id="PTHR30255">
    <property type="entry name" value="SINGLE-STRANDED-DNA-SPECIFIC EXONUCLEASE RECJ"/>
    <property type="match status" value="1"/>
</dbReference>